<keyword evidence="2" id="KW-1185">Reference proteome</keyword>
<proteinExistence type="predicted"/>
<sequence length="50" mass="5648">MALTAAEIADIRRYAQELADQAPPLTPKQRDRLKALLRRKPTESKPIAAY</sequence>
<organism evidence="1 2">
    <name type="scientific">Streptomyces rhizosphaericus</name>
    <dbReference type="NCBI Taxonomy" id="114699"/>
    <lineage>
        <taxon>Bacteria</taxon>
        <taxon>Bacillati</taxon>
        <taxon>Actinomycetota</taxon>
        <taxon>Actinomycetes</taxon>
        <taxon>Kitasatosporales</taxon>
        <taxon>Streptomycetaceae</taxon>
        <taxon>Streptomyces</taxon>
        <taxon>Streptomyces violaceusniger group</taxon>
    </lineage>
</organism>
<dbReference type="RefSeq" id="WP_164435426.1">
    <property type="nucleotide sequence ID" value="NZ_JAAIKT010000083.1"/>
</dbReference>
<dbReference type="Proteomes" id="UP000476310">
    <property type="component" value="Unassembled WGS sequence"/>
</dbReference>
<reference evidence="1" key="1">
    <citation type="submission" date="2020-02" db="EMBL/GenBank/DDBJ databases">
        <title>A new Streptomyces sp. for controlling soil-borne diseases.</title>
        <authorList>
            <person name="Li X."/>
            <person name="Tian Y."/>
            <person name="Gao K."/>
        </authorList>
    </citation>
    <scope>NUCLEOTIDE SEQUENCE [LARGE SCALE GENOMIC DNA]</scope>
    <source>
        <strain evidence="1">0250</strain>
    </source>
</reference>
<name>A0A6G4AVA9_9ACTN</name>
<protein>
    <submittedName>
        <fullName evidence="1">Uncharacterized protein</fullName>
    </submittedName>
</protein>
<comment type="caution">
    <text evidence="1">The sequence shown here is derived from an EMBL/GenBank/DDBJ whole genome shotgun (WGS) entry which is preliminary data.</text>
</comment>
<evidence type="ECO:0000313" key="2">
    <source>
        <dbReference type="Proteomes" id="UP000476310"/>
    </source>
</evidence>
<gene>
    <name evidence="1" type="ORF">G4H13_40635</name>
</gene>
<dbReference type="AlphaFoldDB" id="A0A6G4AVA9"/>
<accession>A0A6G4AVA9</accession>
<evidence type="ECO:0000313" key="1">
    <source>
        <dbReference type="EMBL" id="NEW76491.1"/>
    </source>
</evidence>
<dbReference type="EMBL" id="JAAIKT010000083">
    <property type="protein sequence ID" value="NEW76491.1"/>
    <property type="molecule type" value="Genomic_DNA"/>
</dbReference>